<evidence type="ECO:0000313" key="25">
    <source>
        <dbReference type="EMBL" id="JAS31907.1"/>
    </source>
</evidence>
<gene>
    <name evidence="25" type="ORF">g.8359</name>
</gene>
<evidence type="ECO:0000256" key="10">
    <source>
        <dbReference type="ARBA" id="ARBA00022729"/>
    </source>
</evidence>
<comment type="catalytic activity">
    <reaction evidence="19">
        <text>L-seryl-[receptor-protein] + ATP = O-phospho-L-seryl-[receptor-protein] + ADP + H(+)</text>
        <dbReference type="Rhea" id="RHEA:18673"/>
        <dbReference type="Rhea" id="RHEA-COMP:11022"/>
        <dbReference type="Rhea" id="RHEA-COMP:11023"/>
        <dbReference type="ChEBI" id="CHEBI:15378"/>
        <dbReference type="ChEBI" id="CHEBI:29999"/>
        <dbReference type="ChEBI" id="CHEBI:30616"/>
        <dbReference type="ChEBI" id="CHEBI:83421"/>
        <dbReference type="ChEBI" id="CHEBI:456216"/>
        <dbReference type="EC" id="2.7.11.30"/>
    </reaction>
</comment>
<feature type="transmembrane region" description="Helical" evidence="22">
    <location>
        <begin position="164"/>
        <end position="185"/>
    </location>
</feature>
<comment type="similarity">
    <text evidence="4">Belongs to the protein kinase superfamily. TKL Ser/Thr protein kinase family. TGFB receptor subfamily.</text>
</comment>
<keyword evidence="8 22" id="KW-0812">Transmembrane</keyword>
<dbReference type="Gene3D" id="1.10.510.10">
    <property type="entry name" value="Transferase(Phosphotransferase) domain 1"/>
    <property type="match status" value="1"/>
</dbReference>
<dbReference type="CDD" id="cd23533">
    <property type="entry name" value="TFP_LU_ECD_BMPR2_like"/>
    <property type="match status" value="1"/>
</dbReference>
<keyword evidence="12" id="KW-0418">Kinase</keyword>
<dbReference type="EC" id="2.7.11.30" evidence="5"/>
<dbReference type="InterPro" id="IPR001245">
    <property type="entry name" value="Ser-Thr/Tyr_kinase_cat_dom"/>
</dbReference>
<keyword evidence="14" id="KW-0460">Magnesium</keyword>
<evidence type="ECO:0000256" key="17">
    <source>
        <dbReference type="ARBA" id="ARBA00023170"/>
    </source>
</evidence>
<evidence type="ECO:0000256" key="23">
    <source>
        <dbReference type="SAM" id="SignalP"/>
    </source>
</evidence>
<name>A0A1B6E1Y6_9HEMI</name>
<keyword evidence="11 21" id="KW-0547">Nucleotide-binding</keyword>
<dbReference type="InterPro" id="IPR000472">
    <property type="entry name" value="Activin_recp"/>
</dbReference>
<comment type="cofactor">
    <cofactor evidence="1">
        <name>Mn(2+)</name>
        <dbReference type="ChEBI" id="CHEBI:29035"/>
    </cofactor>
</comment>
<evidence type="ECO:0000256" key="19">
    <source>
        <dbReference type="ARBA" id="ARBA00047681"/>
    </source>
</evidence>
<evidence type="ECO:0000256" key="14">
    <source>
        <dbReference type="ARBA" id="ARBA00022842"/>
    </source>
</evidence>
<dbReference type="InterPro" id="IPR017441">
    <property type="entry name" value="Protein_kinase_ATP_BS"/>
</dbReference>
<comment type="catalytic activity">
    <reaction evidence="20">
        <text>L-threonyl-[receptor-protein] + ATP = O-phospho-L-threonyl-[receptor-protein] + ADP + H(+)</text>
        <dbReference type="Rhea" id="RHEA:44880"/>
        <dbReference type="Rhea" id="RHEA-COMP:11024"/>
        <dbReference type="Rhea" id="RHEA-COMP:11025"/>
        <dbReference type="ChEBI" id="CHEBI:15378"/>
        <dbReference type="ChEBI" id="CHEBI:30013"/>
        <dbReference type="ChEBI" id="CHEBI:30616"/>
        <dbReference type="ChEBI" id="CHEBI:61977"/>
        <dbReference type="ChEBI" id="CHEBI:456216"/>
        <dbReference type="EC" id="2.7.11.30"/>
    </reaction>
</comment>
<keyword evidence="13 21" id="KW-0067">ATP-binding</keyword>
<evidence type="ECO:0000256" key="12">
    <source>
        <dbReference type="ARBA" id="ARBA00022777"/>
    </source>
</evidence>
<evidence type="ECO:0000256" key="21">
    <source>
        <dbReference type="PROSITE-ProRule" id="PRU10141"/>
    </source>
</evidence>
<evidence type="ECO:0000256" key="3">
    <source>
        <dbReference type="ARBA" id="ARBA00004479"/>
    </source>
</evidence>
<dbReference type="PANTHER" id="PTHR23255:SF100">
    <property type="entry name" value="RECEPTOR PROTEIN SERINE_THREONINE KINASE"/>
    <property type="match status" value="1"/>
</dbReference>
<dbReference type="EMBL" id="GEDC01005391">
    <property type="protein sequence ID" value="JAS31907.1"/>
    <property type="molecule type" value="Transcribed_RNA"/>
</dbReference>
<dbReference type="Pfam" id="PF01064">
    <property type="entry name" value="Activin_recp"/>
    <property type="match status" value="1"/>
</dbReference>
<organism evidence="25">
    <name type="scientific">Clastoptera arizonana</name>
    <name type="common">Arizona spittle bug</name>
    <dbReference type="NCBI Taxonomy" id="38151"/>
    <lineage>
        <taxon>Eukaryota</taxon>
        <taxon>Metazoa</taxon>
        <taxon>Ecdysozoa</taxon>
        <taxon>Arthropoda</taxon>
        <taxon>Hexapoda</taxon>
        <taxon>Insecta</taxon>
        <taxon>Pterygota</taxon>
        <taxon>Neoptera</taxon>
        <taxon>Paraneoptera</taxon>
        <taxon>Hemiptera</taxon>
        <taxon>Auchenorrhyncha</taxon>
        <taxon>Cercopoidea</taxon>
        <taxon>Clastopteridae</taxon>
        <taxon>Clastoptera</taxon>
    </lineage>
</organism>
<comment type="subcellular location">
    <subcellularLocation>
        <location evidence="3">Membrane</location>
        <topology evidence="3">Single-pass type I membrane protein</topology>
    </subcellularLocation>
</comment>
<dbReference type="SUPFAM" id="SSF56112">
    <property type="entry name" value="Protein kinase-like (PK-like)"/>
    <property type="match status" value="1"/>
</dbReference>
<evidence type="ECO:0000259" key="24">
    <source>
        <dbReference type="PROSITE" id="PS50011"/>
    </source>
</evidence>
<keyword evidence="18" id="KW-0325">Glycoprotein</keyword>
<keyword evidence="10 23" id="KW-0732">Signal</keyword>
<dbReference type="CDD" id="cd14054">
    <property type="entry name" value="STKc_BMPR2_AMHR2"/>
    <property type="match status" value="1"/>
</dbReference>
<feature type="signal peptide" evidence="23">
    <location>
        <begin position="1"/>
        <end position="22"/>
    </location>
</feature>
<keyword evidence="9" id="KW-0479">Metal-binding</keyword>
<keyword evidence="16 22" id="KW-0472">Membrane</keyword>
<proteinExistence type="inferred from homology"/>
<evidence type="ECO:0000256" key="8">
    <source>
        <dbReference type="ARBA" id="ARBA00022692"/>
    </source>
</evidence>
<dbReference type="GO" id="GO:0043235">
    <property type="term" value="C:receptor complex"/>
    <property type="evidence" value="ECO:0007669"/>
    <property type="project" value="TreeGrafter"/>
</dbReference>
<feature type="domain" description="Protein kinase" evidence="24">
    <location>
        <begin position="221"/>
        <end position="531"/>
    </location>
</feature>
<evidence type="ECO:0000256" key="6">
    <source>
        <dbReference type="ARBA" id="ARBA00022527"/>
    </source>
</evidence>
<sequence length="919" mass="103571">MHKYCFGIRVCFLAIILDNVQGLQTEGICVHLNTNLTHITTDKDIITQNIQGSSDTGVEICEKNANSCFSLWTESLNISTNRTVRTILAQGCWESSGKEDCMTEMCKNNRKPHTTLNNTKFCCCSEDMCNSNFTDDGWEEEPNLTVKVAQFPSFAERSVHQATMLILTTCFFTLLVVVVILIGLYRQWHEMCSPIKPLLSDSVHLLEGGHQFNKGYSIEQLKLSAMVGQGRYGSVWKGSVNDLEVAIKIFPSHYRQYYYNERDIYLLPFMDNSALLKYYGSNKRMTLDNCTEYMLVLSYCPNGNLQEYLRNNTLDLPTFCKMALSVAKGLAHLHTDIRKADKTKPCVCHRDLNTRNILVKPDLSCCICDLGLAIKIVGSNYYTLGEEQHAETKSINDVGTLRYMAPEVLEGAVNLRDCESSLKQIDVYALGLVLWELATRCTDLYQPGCEIPPYEMPFEAEIGHHPTFEQMQVLVTRNKARPLFPEYWRDCPRVRLIRETIEDCWDQDAEARLTSLCVEERLIELTNHSLRGTLYQSGVSPTVNLTQIQLPSLSLPIYNNNNHTIDSAEDTGDKDGLAMDCTASEGTVETLLTLSPSEPCAEPLTYVSKNSNNRVQQTALQPHQGRNPCIERNLMSTTTATDEWIDRSMKHHYSNLSDTQILVTNDYLNVMPRLAAPIPFLQNAVSDSHTFQTIPKQPNIPGNGNSNFAGILTRPLRTILDVKKNLSESKSNVQSKYVKDTEVSVDELKAVTALLKKDKENKELSLDLQNDLSNGKICNKMKVIISPFEERSDGTLARKAAERPSKLTLETSKEVYTPPKNSNELYAPKKANVNDIFLSEGKEKLKDLTCRIKTPGDVPPSVRRKSKGIYNQTRFSLYDDRMMEGIDLSKNQCSIDLSSQSFPTGIEQSGKNIKVDSSF</sequence>
<keyword evidence="15 22" id="KW-1133">Transmembrane helix</keyword>
<dbReference type="SUPFAM" id="SSF57302">
    <property type="entry name" value="Snake toxin-like"/>
    <property type="match status" value="1"/>
</dbReference>
<dbReference type="PANTHER" id="PTHR23255">
    <property type="entry name" value="TRANSFORMING GROWTH FACTOR-BETA RECEPTOR TYPE I AND II"/>
    <property type="match status" value="1"/>
</dbReference>
<evidence type="ECO:0000256" key="2">
    <source>
        <dbReference type="ARBA" id="ARBA00001946"/>
    </source>
</evidence>
<dbReference type="Gene3D" id="3.30.200.20">
    <property type="entry name" value="Phosphorylase Kinase, domain 1"/>
    <property type="match status" value="1"/>
</dbReference>
<evidence type="ECO:0000256" key="22">
    <source>
        <dbReference type="SAM" id="Phobius"/>
    </source>
</evidence>
<dbReference type="GO" id="GO:0005886">
    <property type="term" value="C:plasma membrane"/>
    <property type="evidence" value="ECO:0007669"/>
    <property type="project" value="TreeGrafter"/>
</dbReference>
<dbReference type="Gene3D" id="2.10.60.10">
    <property type="entry name" value="CD59"/>
    <property type="match status" value="1"/>
</dbReference>
<dbReference type="PROSITE" id="PS00107">
    <property type="entry name" value="PROTEIN_KINASE_ATP"/>
    <property type="match status" value="1"/>
</dbReference>
<dbReference type="PROSITE" id="PS50011">
    <property type="entry name" value="PROTEIN_KINASE_DOM"/>
    <property type="match status" value="1"/>
</dbReference>
<evidence type="ECO:0000256" key="16">
    <source>
        <dbReference type="ARBA" id="ARBA00023136"/>
    </source>
</evidence>
<evidence type="ECO:0000256" key="1">
    <source>
        <dbReference type="ARBA" id="ARBA00001936"/>
    </source>
</evidence>
<evidence type="ECO:0000256" key="15">
    <source>
        <dbReference type="ARBA" id="ARBA00022989"/>
    </source>
</evidence>
<evidence type="ECO:0000256" key="7">
    <source>
        <dbReference type="ARBA" id="ARBA00022679"/>
    </source>
</evidence>
<evidence type="ECO:0000256" key="13">
    <source>
        <dbReference type="ARBA" id="ARBA00022840"/>
    </source>
</evidence>
<dbReference type="FunFam" id="1.10.510.10:FF:000487">
    <property type="entry name" value="Anti-Muellerian hormone type-2 receptor"/>
    <property type="match status" value="1"/>
</dbReference>
<feature type="binding site" evidence="21">
    <location>
        <position position="248"/>
    </location>
    <ligand>
        <name>ATP</name>
        <dbReference type="ChEBI" id="CHEBI:30616"/>
    </ligand>
</feature>
<dbReference type="GO" id="GO:0005524">
    <property type="term" value="F:ATP binding"/>
    <property type="evidence" value="ECO:0007669"/>
    <property type="project" value="UniProtKB-UniRule"/>
</dbReference>
<evidence type="ECO:0000256" key="11">
    <source>
        <dbReference type="ARBA" id="ARBA00022741"/>
    </source>
</evidence>
<dbReference type="InterPro" id="IPR045860">
    <property type="entry name" value="Snake_toxin-like_sf"/>
</dbReference>
<evidence type="ECO:0000256" key="4">
    <source>
        <dbReference type="ARBA" id="ARBA00009605"/>
    </source>
</evidence>
<dbReference type="GO" id="GO:0030509">
    <property type="term" value="P:BMP signaling pathway"/>
    <property type="evidence" value="ECO:0007669"/>
    <property type="project" value="TreeGrafter"/>
</dbReference>
<feature type="chain" id="PRO_5008581741" description="receptor protein serine/threonine kinase" evidence="23">
    <location>
        <begin position="23"/>
        <end position="919"/>
    </location>
</feature>
<protein>
    <recommendedName>
        <fullName evidence="5">receptor protein serine/threonine kinase</fullName>
        <ecNumber evidence="5">2.7.11.30</ecNumber>
    </recommendedName>
</protein>
<evidence type="ECO:0000256" key="20">
    <source>
        <dbReference type="ARBA" id="ARBA00048773"/>
    </source>
</evidence>
<keyword evidence="6" id="KW-0723">Serine/threonine-protein kinase</keyword>
<dbReference type="InterPro" id="IPR000719">
    <property type="entry name" value="Prot_kinase_dom"/>
</dbReference>
<reference evidence="25" key="1">
    <citation type="submission" date="2015-12" db="EMBL/GenBank/DDBJ databases">
        <title>De novo transcriptome assembly of four potential Pierce s Disease insect vectors from Arizona vineyards.</title>
        <authorList>
            <person name="Tassone E.E."/>
        </authorList>
    </citation>
    <scope>NUCLEOTIDE SEQUENCE</scope>
</reference>
<evidence type="ECO:0000256" key="9">
    <source>
        <dbReference type="ARBA" id="ARBA00022723"/>
    </source>
</evidence>
<keyword evidence="17" id="KW-0675">Receptor</keyword>
<comment type="cofactor">
    <cofactor evidence="2">
        <name>Mg(2+)</name>
        <dbReference type="ChEBI" id="CHEBI:18420"/>
    </cofactor>
</comment>
<accession>A0A1B6E1Y6</accession>
<keyword evidence="7" id="KW-0808">Transferase</keyword>
<dbReference type="AlphaFoldDB" id="A0A1B6E1Y6"/>
<dbReference type="InterPro" id="IPR000333">
    <property type="entry name" value="TGFB_receptor"/>
</dbReference>
<evidence type="ECO:0000256" key="5">
    <source>
        <dbReference type="ARBA" id="ARBA00012401"/>
    </source>
</evidence>
<dbReference type="GO" id="GO:0005024">
    <property type="term" value="F:transforming growth factor beta receptor activity"/>
    <property type="evidence" value="ECO:0007669"/>
    <property type="project" value="TreeGrafter"/>
</dbReference>
<dbReference type="InterPro" id="IPR011009">
    <property type="entry name" value="Kinase-like_dom_sf"/>
</dbReference>
<evidence type="ECO:0000256" key="18">
    <source>
        <dbReference type="ARBA" id="ARBA00023180"/>
    </source>
</evidence>
<dbReference type="Pfam" id="PF07714">
    <property type="entry name" value="PK_Tyr_Ser-Thr"/>
    <property type="match status" value="1"/>
</dbReference>